<feature type="domain" description="HD" evidence="3">
    <location>
        <begin position="17"/>
        <end position="178"/>
    </location>
</feature>
<sequence>MTERLDAQMSFLTEACRLKSITRGTTLCDGSRYENSGEHSWHIALYALTLAEHAPDDVDIHRVISMLLLHDLVEIDAGDAPVFGDHDPTEIAAKEQAAADRIFGLLPLDQATRFRALWDEFEANATPDAQFAKSLDRFQPPNQNLASGGGSWVTYRATYERFESRVGSKIARGAPTLWAWLKPRAVDWFKTNR</sequence>
<comment type="caution">
    <text evidence="4">The sequence shown here is derived from an EMBL/GenBank/DDBJ whole genome shotgun (WGS) entry which is preliminary data.</text>
</comment>
<dbReference type="PANTHER" id="PTHR11845:SF13">
    <property type="entry name" value="5'-DEOXYNUCLEOTIDASE HDDC2"/>
    <property type="match status" value="1"/>
</dbReference>
<proteinExistence type="predicted"/>
<dbReference type="AlphaFoldDB" id="A0AAE3WBM0"/>
<dbReference type="Gene3D" id="1.10.3210.10">
    <property type="entry name" value="Hypothetical protein af1432"/>
    <property type="match status" value="1"/>
</dbReference>
<evidence type="ECO:0000259" key="3">
    <source>
        <dbReference type="Pfam" id="PF13023"/>
    </source>
</evidence>
<keyword evidence="2" id="KW-0378">Hydrolase</keyword>
<dbReference type="Pfam" id="PF13023">
    <property type="entry name" value="HD_3"/>
    <property type="match status" value="1"/>
</dbReference>
<evidence type="ECO:0000313" key="5">
    <source>
        <dbReference type="Proteomes" id="UP001226762"/>
    </source>
</evidence>
<evidence type="ECO:0000313" key="4">
    <source>
        <dbReference type="EMBL" id="MDQ2088663.1"/>
    </source>
</evidence>
<evidence type="ECO:0000256" key="2">
    <source>
        <dbReference type="ARBA" id="ARBA00022801"/>
    </source>
</evidence>
<dbReference type="SUPFAM" id="SSF109604">
    <property type="entry name" value="HD-domain/PDEase-like"/>
    <property type="match status" value="1"/>
</dbReference>
<gene>
    <name evidence="4" type="ORF">NO357_01945</name>
</gene>
<dbReference type="EMBL" id="JANHAX010000001">
    <property type="protein sequence ID" value="MDQ2088663.1"/>
    <property type="molecule type" value="Genomic_DNA"/>
</dbReference>
<keyword evidence="1" id="KW-0479">Metal-binding</keyword>
<evidence type="ECO:0000256" key="1">
    <source>
        <dbReference type="ARBA" id="ARBA00022723"/>
    </source>
</evidence>
<reference evidence="4" key="1">
    <citation type="submission" date="2022-07" db="EMBL/GenBank/DDBJ databases">
        <authorList>
            <person name="Otstavnykh N."/>
            <person name="Isaeva M."/>
            <person name="Bystritskaya E."/>
        </authorList>
    </citation>
    <scope>NUCLEOTIDE SEQUENCE</scope>
    <source>
        <strain evidence="4">KCTC 52189</strain>
    </source>
</reference>
<keyword evidence="5" id="KW-1185">Reference proteome</keyword>
<accession>A0AAE3WBM0</accession>
<dbReference type="InterPro" id="IPR006674">
    <property type="entry name" value="HD_domain"/>
</dbReference>
<dbReference type="GO" id="GO:0002953">
    <property type="term" value="F:5'-deoxynucleotidase activity"/>
    <property type="evidence" value="ECO:0007669"/>
    <property type="project" value="InterPro"/>
</dbReference>
<protein>
    <submittedName>
        <fullName evidence="4">HD domain-containing protein</fullName>
    </submittedName>
</protein>
<dbReference type="GO" id="GO:0046872">
    <property type="term" value="F:metal ion binding"/>
    <property type="evidence" value="ECO:0007669"/>
    <property type="project" value="UniProtKB-KW"/>
</dbReference>
<dbReference type="Proteomes" id="UP001226762">
    <property type="component" value="Unassembled WGS sequence"/>
</dbReference>
<reference evidence="4" key="2">
    <citation type="submission" date="2023-02" db="EMBL/GenBank/DDBJ databases">
        <title>'Rhodoalgimonas zhirmunskyi' gen. nov., isolated from a red alga.</title>
        <authorList>
            <person name="Nedashkovskaya O.I."/>
            <person name="Otstavnykh N.Y."/>
            <person name="Bystritskaya E.P."/>
            <person name="Balabanova L.A."/>
            <person name="Isaeva M.P."/>
        </authorList>
    </citation>
    <scope>NUCLEOTIDE SEQUENCE</scope>
    <source>
        <strain evidence="4">KCTC 52189</strain>
    </source>
</reference>
<dbReference type="InterPro" id="IPR039356">
    <property type="entry name" value="YfbR/HDDC2"/>
</dbReference>
<dbReference type="RefSeq" id="WP_306733928.1">
    <property type="nucleotide sequence ID" value="NZ_JANHAX010000001.1"/>
</dbReference>
<name>A0AAE3WBM0_9RHOB</name>
<organism evidence="4 5">
    <name type="scientific">Marimonas arenosa</name>
    <dbReference type="NCBI Taxonomy" id="1795305"/>
    <lineage>
        <taxon>Bacteria</taxon>
        <taxon>Pseudomonadati</taxon>
        <taxon>Pseudomonadota</taxon>
        <taxon>Alphaproteobacteria</taxon>
        <taxon>Rhodobacterales</taxon>
        <taxon>Paracoccaceae</taxon>
        <taxon>Marimonas</taxon>
    </lineage>
</organism>
<dbReference type="GO" id="GO:0005737">
    <property type="term" value="C:cytoplasm"/>
    <property type="evidence" value="ECO:0007669"/>
    <property type="project" value="TreeGrafter"/>
</dbReference>
<dbReference type="PANTHER" id="PTHR11845">
    <property type="entry name" value="5'-DEOXYNUCLEOTIDASE HDDC2"/>
    <property type="match status" value="1"/>
</dbReference>